<organism evidence="1 2">
    <name type="scientific">Acetobacter nitrogenifigens DSM 23921 = NBRC 105050</name>
    <dbReference type="NCBI Taxonomy" id="1120919"/>
    <lineage>
        <taxon>Bacteria</taxon>
        <taxon>Pseudomonadati</taxon>
        <taxon>Pseudomonadota</taxon>
        <taxon>Alphaproteobacteria</taxon>
        <taxon>Acetobacterales</taxon>
        <taxon>Acetobacteraceae</taxon>
        <taxon>Acetobacter</taxon>
    </lineage>
</organism>
<accession>A0A511X8M6</accession>
<evidence type="ECO:0000313" key="1">
    <source>
        <dbReference type="EMBL" id="GEN59288.1"/>
    </source>
</evidence>
<dbReference type="RefSeq" id="WP_211229139.1">
    <property type="nucleotide sequence ID" value="NZ_AUBI01000006.1"/>
</dbReference>
<dbReference type="SUPFAM" id="SSF53474">
    <property type="entry name" value="alpha/beta-Hydrolases"/>
    <property type="match status" value="1"/>
</dbReference>
<dbReference type="Proteomes" id="UP000321635">
    <property type="component" value="Unassembled WGS sequence"/>
</dbReference>
<dbReference type="InterPro" id="IPR029058">
    <property type="entry name" value="AB_hydrolase_fold"/>
</dbReference>
<proteinExistence type="predicted"/>
<comment type="caution">
    <text evidence="1">The sequence shown here is derived from an EMBL/GenBank/DDBJ whole genome shotgun (WGS) entry which is preliminary data.</text>
</comment>
<dbReference type="EMBL" id="BJYF01000006">
    <property type="protein sequence ID" value="GEN59288.1"/>
    <property type="molecule type" value="Genomic_DNA"/>
</dbReference>
<dbReference type="PANTHER" id="PTHR43329">
    <property type="entry name" value="EPOXIDE HYDROLASE"/>
    <property type="match status" value="1"/>
</dbReference>
<evidence type="ECO:0000313" key="2">
    <source>
        <dbReference type="Proteomes" id="UP000321635"/>
    </source>
</evidence>
<evidence type="ECO:0008006" key="3">
    <source>
        <dbReference type="Google" id="ProtNLM"/>
    </source>
</evidence>
<sequence length="182" mass="20105">MFYTLYFQQPGGAEVEFSRDVRLTLRKLIFAGSGDAGPRKPDDGTPNPFGMVVRTTGLLPSLPNVTKLPEWMSSQEFEHIVTAFKASGFTGGLNYYRNLDRNWELQQANAGQLVTVPALFMIGERDPGLDIPSMNQIIASMPSLVPNLQGAHVLSGAGHWLQQGRSDEVTKLIFDFMAQLCE</sequence>
<reference evidence="1 2" key="1">
    <citation type="submission" date="2019-07" db="EMBL/GenBank/DDBJ databases">
        <title>Whole genome shotgun sequence of Acetobacter nitrogenifigens NBRC 105050.</title>
        <authorList>
            <person name="Hosoyama A."/>
            <person name="Uohara A."/>
            <person name="Ohji S."/>
            <person name="Ichikawa N."/>
        </authorList>
    </citation>
    <scope>NUCLEOTIDE SEQUENCE [LARGE SCALE GENOMIC DNA]</scope>
    <source>
        <strain evidence="1 2">NBRC 105050</strain>
    </source>
</reference>
<dbReference type="AlphaFoldDB" id="A0A511X8M6"/>
<dbReference type="STRING" id="1120919.GCA_000429165_02103"/>
<name>A0A511X8M6_9PROT</name>
<protein>
    <recommendedName>
        <fullName evidence="3">AB hydrolase-1 domain-containing protein</fullName>
    </recommendedName>
</protein>
<gene>
    <name evidence="1" type="ORF">ANI02nite_11720</name>
</gene>
<keyword evidence="2" id="KW-1185">Reference proteome</keyword>
<dbReference type="Gene3D" id="3.40.50.1820">
    <property type="entry name" value="alpha/beta hydrolase"/>
    <property type="match status" value="1"/>
</dbReference>